<evidence type="ECO:0000313" key="9">
    <source>
        <dbReference type="Proteomes" id="UP001560267"/>
    </source>
</evidence>
<dbReference type="PANTHER" id="PTHR43214:SF24">
    <property type="entry name" value="TRANSCRIPTIONAL REGULATORY PROTEIN NARL-RELATED"/>
    <property type="match status" value="1"/>
</dbReference>
<dbReference type="CDD" id="cd06170">
    <property type="entry name" value="LuxR_C_like"/>
    <property type="match status" value="1"/>
</dbReference>
<feature type="domain" description="HTH luxR-type" evidence="6">
    <location>
        <begin position="153"/>
        <end position="218"/>
    </location>
</feature>
<dbReference type="PRINTS" id="PR00038">
    <property type="entry name" value="HTHLUXR"/>
</dbReference>
<dbReference type="RefSeq" id="WP_369084792.1">
    <property type="nucleotide sequence ID" value="NZ_JBFSHR010000053.1"/>
</dbReference>
<proteinExistence type="predicted"/>
<dbReference type="Proteomes" id="UP001560267">
    <property type="component" value="Unassembled WGS sequence"/>
</dbReference>
<dbReference type="CDD" id="cd17535">
    <property type="entry name" value="REC_NarL-like"/>
    <property type="match status" value="1"/>
</dbReference>
<dbReference type="InterPro" id="IPR011006">
    <property type="entry name" value="CheY-like_superfamily"/>
</dbReference>
<evidence type="ECO:0000256" key="2">
    <source>
        <dbReference type="ARBA" id="ARBA00023015"/>
    </source>
</evidence>
<evidence type="ECO:0000256" key="5">
    <source>
        <dbReference type="PROSITE-ProRule" id="PRU00169"/>
    </source>
</evidence>
<dbReference type="SMART" id="SM00421">
    <property type="entry name" value="HTH_LUXR"/>
    <property type="match status" value="1"/>
</dbReference>
<dbReference type="PROSITE" id="PS00622">
    <property type="entry name" value="HTH_LUXR_1"/>
    <property type="match status" value="1"/>
</dbReference>
<organism evidence="8 9">
    <name type="scientific">Ferrimicrobium acidiphilum</name>
    <dbReference type="NCBI Taxonomy" id="121039"/>
    <lineage>
        <taxon>Bacteria</taxon>
        <taxon>Bacillati</taxon>
        <taxon>Actinomycetota</taxon>
        <taxon>Acidimicrobiia</taxon>
        <taxon>Acidimicrobiales</taxon>
        <taxon>Acidimicrobiaceae</taxon>
        <taxon>Ferrimicrobium</taxon>
    </lineage>
</organism>
<dbReference type="SMART" id="SM00448">
    <property type="entry name" value="REC"/>
    <property type="match status" value="1"/>
</dbReference>
<dbReference type="InterPro" id="IPR058245">
    <property type="entry name" value="NreC/VraR/RcsB-like_REC"/>
</dbReference>
<dbReference type="InterPro" id="IPR000792">
    <property type="entry name" value="Tscrpt_reg_LuxR_C"/>
</dbReference>
<keyword evidence="1 5" id="KW-0597">Phosphoprotein</keyword>
<dbReference type="Pfam" id="PF00196">
    <property type="entry name" value="GerE"/>
    <property type="match status" value="1"/>
</dbReference>
<keyword evidence="4" id="KW-0804">Transcription</keyword>
<dbReference type="Pfam" id="PF00072">
    <property type="entry name" value="Response_reg"/>
    <property type="match status" value="1"/>
</dbReference>
<comment type="caution">
    <text evidence="8">The sequence shown here is derived from an EMBL/GenBank/DDBJ whole genome shotgun (WGS) entry which is preliminary data.</text>
</comment>
<sequence>MTEASQAVRVVVADDQRVVREGLVTVLGILAGIEVVGAAANGEEAVALVERHRPQVVLMDLRMPRLDGVEATRRIRGAHPSTAVVVLTTYADDDSILAALQAGALGYLTKDAGREEIARALHAAAGGQAVLDPAVQARLVTAAGLSVDRSSPSRPLPDGLSPREAEVLCLIASGHTNAQIAQTLVVSTSTVKTHINNLFAKAGITDRAQAVSYAYRHGFVNPAGTGAP</sequence>
<evidence type="ECO:0000259" key="7">
    <source>
        <dbReference type="PROSITE" id="PS50110"/>
    </source>
</evidence>
<dbReference type="InterPro" id="IPR001789">
    <property type="entry name" value="Sig_transdc_resp-reg_receiver"/>
</dbReference>
<dbReference type="PANTHER" id="PTHR43214">
    <property type="entry name" value="TWO-COMPONENT RESPONSE REGULATOR"/>
    <property type="match status" value="1"/>
</dbReference>
<feature type="modified residue" description="4-aspartylphosphate" evidence="5">
    <location>
        <position position="60"/>
    </location>
</feature>
<evidence type="ECO:0000256" key="3">
    <source>
        <dbReference type="ARBA" id="ARBA00023125"/>
    </source>
</evidence>
<accession>A0ABV3Y4E9</accession>
<protein>
    <submittedName>
        <fullName evidence="8">Response regulator</fullName>
    </submittedName>
</protein>
<feature type="domain" description="Response regulatory" evidence="7">
    <location>
        <begin position="9"/>
        <end position="125"/>
    </location>
</feature>
<name>A0ABV3Y4E9_9ACTN</name>
<dbReference type="EMBL" id="JBFSHR010000053">
    <property type="protein sequence ID" value="MEX6430443.1"/>
    <property type="molecule type" value="Genomic_DNA"/>
</dbReference>
<dbReference type="Gene3D" id="3.40.50.2300">
    <property type="match status" value="1"/>
</dbReference>
<reference evidence="8 9" key="1">
    <citation type="submission" date="2024-07" db="EMBL/GenBank/DDBJ databases">
        <title>Draft Genome Sequence of Ferrimicrobium acidiphilum Strain YE2023, Isolated from a Pulp of Bioleach Reactor.</title>
        <authorList>
            <person name="Elkina Y.A."/>
            <person name="Bulaeva A.G."/>
            <person name="Beletsky A.V."/>
            <person name="Mardanov A.V."/>
        </authorList>
    </citation>
    <scope>NUCLEOTIDE SEQUENCE [LARGE SCALE GENOMIC DNA]</scope>
    <source>
        <strain evidence="8 9">YE2023</strain>
    </source>
</reference>
<dbReference type="PROSITE" id="PS50110">
    <property type="entry name" value="RESPONSE_REGULATORY"/>
    <property type="match status" value="1"/>
</dbReference>
<dbReference type="InterPro" id="IPR039420">
    <property type="entry name" value="WalR-like"/>
</dbReference>
<keyword evidence="9" id="KW-1185">Reference proteome</keyword>
<gene>
    <name evidence="8" type="ORF">AB6A68_11460</name>
</gene>
<evidence type="ECO:0000256" key="4">
    <source>
        <dbReference type="ARBA" id="ARBA00023163"/>
    </source>
</evidence>
<evidence type="ECO:0000259" key="6">
    <source>
        <dbReference type="PROSITE" id="PS50043"/>
    </source>
</evidence>
<dbReference type="PROSITE" id="PS50043">
    <property type="entry name" value="HTH_LUXR_2"/>
    <property type="match status" value="1"/>
</dbReference>
<keyword evidence="3" id="KW-0238">DNA-binding</keyword>
<evidence type="ECO:0000313" key="8">
    <source>
        <dbReference type="EMBL" id="MEX6430443.1"/>
    </source>
</evidence>
<dbReference type="SUPFAM" id="SSF52172">
    <property type="entry name" value="CheY-like"/>
    <property type="match status" value="1"/>
</dbReference>
<keyword evidence="2" id="KW-0805">Transcription regulation</keyword>
<evidence type="ECO:0000256" key="1">
    <source>
        <dbReference type="ARBA" id="ARBA00022553"/>
    </source>
</evidence>